<dbReference type="Proteomes" id="UP000078558">
    <property type="component" value="Chromosome I"/>
</dbReference>
<name>A0A1C3JYU3_9BURK</name>
<dbReference type="EMBL" id="LT907988">
    <property type="protein sequence ID" value="SOE48019.1"/>
    <property type="molecule type" value="Genomic_DNA"/>
</dbReference>
<gene>
    <name evidence="1" type="ORF">ODI_02487</name>
    <name evidence="2" type="ORF">ODI_R1183</name>
</gene>
<evidence type="ECO:0000313" key="2">
    <source>
        <dbReference type="EMBL" id="SOE48019.1"/>
    </source>
</evidence>
<keyword evidence="3" id="KW-1185">Reference proteome</keyword>
<sequence>MRELLKHSFEGVGGRDGDGLVMISACEEMLSSFEALRIDDRDKEEMEVLLVRLKDELARIGAMMKEA</sequence>
<protein>
    <submittedName>
        <fullName evidence="1">Uncharacterized protein</fullName>
    </submittedName>
</protein>
<reference evidence="1 3" key="1">
    <citation type="submission" date="2016-06" db="EMBL/GenBank/DDBJ databases">
        <authorList>
            <person name="Kjaerup R.B."/>
            <person name="Dalgaard T.S."/>
            <person name="Juul-Madsen H.R."/>
        </authorList>
    </citation>
    <scope>NUCLEOTIDE SEQUENCE [LARGE SCALE GENOMIC DNA]</scope>
    <source>
        <strain evidence="1">Orrdi1</strain>
    </source>
</reference>
<evidence type="ECO:0000313" key="3">
    <source>
        <dbReference type="Proteomes" id="UP000078558"/>
    </source>
</evidence>
<dbReference type="EMBL" id="FLRC01000008">
    <property type="protein sequence ID" value="SBT24327.1"/>
    <property type="molecule type" value="Genomic_DNA"/>
</dbReference>
<dbReference type="AlphaFoldDB" id="A0A1C3JYU3"/>
<evidence type="ECO:0000313" key="1">
    <source>
        <dbReference type="EMBL" id="SBT24327.1"/>
    </source>
</evidence>
<proteinExistence type="predicted"/>
<organism evidence="1 3">
    <name type="scientific">Orrella dioscoreae</name>
    <dbReference type="NCBI Taxonomy" id="1851544"/>
    <lineage>
        <taxon>Bacteria</taxon>
        <taxon>Pseudomonadati</taxon>
        <taxon>Pseudomonadota</taxon>
        <taxon>Betaproteobacteria</taxon>
        <taxon>Burkholderiales</taxon>
        <taxon>Alcaligenaceae</taxon>
        <taxon>Orrella</taxon>
    </lineage>
</organism>
<accession>A0A1C3JYU3</accession>
<dbReference type="KEGG" id="odi:ODI_R1183"/>
<reference evidence="2 3" key="2">
    <citation type="submission" date="2017-08" db="EMBL/GenBank/DDBJ databases">
        <authorList>
            <person name="de Groot N.N."/>
        </authorList>
    </citation>
    <scope>NUCLEOTIDE SEQUENCE [LARGE SCALE GENOMIC DNA]</scope>
    <source>
        <strain evidence="2">Orrdi1</strain>
    </source>
</reference>